<dbReference type="Pfam" id="PF01138">
    <property type="entry name" value="RNase_PH"/>
    <property type="match status" value="1"/>
</dbReference>
<evidence type="ECO:0000256" key="1">
    <source>
        <dbReference type="ARBA" id="ARBA00004123"/>
    </source>
</evidence>
<dbReference type="GO" id="GO:0034475">
    <property type="term" value="P:U4 snRNA 3'-end processing"/>
    <property type="evidence" value="ECO:0007669"/>
    <property type="project" value="TreeGrafter"/>
</dbReference>
<evidence type="ECO:0000313" key="8">
    <source>
        <dbReference type="Proteomes" id="UP000198406"/>
    </source>
</evidence>
<dbReference type="GO" id="GO:0000176">
    <property type="term" value="C:nuclear exosome (RNase complex)"/>
    <property type="evidence" value="ECO:0007669"/>
    <property type="project" value="TreeGrafter"/>
</dbReference>
<dbReference type="InterPro" id="IPR036345">
    <property type="entry name" value="ExoRNase_PH_dom2_sf"/>
</dbReference>
<dbReference type="GO" id="GO:0035925">
    <property type="term" value="F:mRNA 3'-UTR AU-rich region binding"/>
    <property type="evidence" value="ECO:0007669"/>
    <property type="project" value="TreeGrafter"/>
</dbReference>
<dbReference type="OrthoDB" id="10264038at2759"/>
<dbReference type="GO" id="GO:0016075">
    <property type="term" value="P:rRNA catabolic process"/>
    <property type="evidence" value="ECO:0007669"/>
    <property type="project" value="TreeGrafter"/>
</dbReference>
<keyword evidence="4" id="KW-0963">Cytoplasm</keyword>
<evidence type="ECO:0000256" key="3">
    <source>
        <dbReference type="ARBA" id="ARBA00006678"/>
    </source>
</evidence>
<dbReference type="GO" id="GO:0000467">
    <property type="term" value="P:exonucleolytic trimming to generate mature 3'-end of 5.8S rRNA from tricistronic rRNA transcript (SSU-rRNA, 5.8S rRNA, LSU-rRNA)"/>
    <property type="evidence" value="ECO:0007669"/>
    <property type="project" value="TreeGrafter"/>
</dbReference>
<dbReference type="SUPFAM" id="SSF54211">
    <property type="entry name" value="Ribosomal protein S5 domain 2-like"/>
    <property type="match status" value="1"/>
</dbReference>
<dbReference type="InterPro" id="IPR050590">
    <property type="entry name" value="Exosome_comp_Rrp42_subfam"/>
</dbReference>
<evidence type="ECO:0000256" key="4">
    <source>
        <dbReference type="ARBA" id="ARBA00022490"/>
    </source>
</evidence>
<evidence type="ECO:0000259" key="6">
    <source>
        <dbReference type="Pfam" id="PF01138"/>
    </source>
</evidence>
<dbReference type="InterPro" id="IPR027408">
    <property type="entry name" value="PNPase/RNase_PH_dom_sf"/>
</dbReference>
<keyword evidence="8" id="KW-1185">Reference proteome</keyword>
<feature type="compositionally biased region" description="Basic residues" evidence="5">
    <location>
        <begin position="559"/>
        <end position="569"/>
    </location>
</feature>
<dbReference type="InterPro" id="IPR020568">
    <property type="entry name" value="Ribosomal_Su5_D2-typ_SF"/>
</dbReference>
<dbReference type="InterPro" id="IPR001247">
    <property type="entry name" value="ExoRNase_PH_dom1"/>
</dbReference>
<evidence type="ECO:0000256" key="5">
    <source>
        <dbReference type="SAM" id="MobiDB-lite"/>
    </source>
</evidence>
<dbReference type="FunCoup" id="A0A1Z5K7Z7">
    <property type="interactions" value="533"/>
</dbReference>
<evidence type="ECO:0000313" key="7">
    <source>
        <dbReference type="EMBL" id="GAX22383.1"/>
    </source>
</evidence>
<evidence type="ECO:0000256" key="2">
    <source>
        <dbReference type="ARBA" id="ARBA00004496"/>
    </source>
</evidence>
<comment type="caution">
    <text evidence="7">The sequence shown here is derived from an EMBL/GenBank/DDBJ whole genome shotgun (WGS) entry which is preliminary data.</text>
</comment>
<protein>
    <submittedName>
        <fullName evidence="7">Exosome complex component RRP45</fullName>
    </submittedName>
</protein>
<organism evidence="7 8">
    <name type="scientific">Fistulifera solaris</name>
    <name type="common">Oleaginous diatom</name>
    <dbReference type="NCBI Taxonomy" id="1519565"/>
    <lineage>
        <taxon>Eukaryota</taxon>
        <taxon>Sar</taxon>
        <taxon>Stramenopiles</taxon>
        <taxon>Ochrophyta</taxon>
        <taxon>Bacillariophyta</taxon>
        <taxon>Bacillariophyceae</taxon>
        <taxon>Bacillariophycidae</taxon>
        <taxon>Naviculales</taxon>
        <taxon>Naviculaceae</taxon>
        <taxon>Fistulifera</taxon>
    </lineage>
</organism>
<reference evidence="7 8" key="1">
    <citation type="journal article" date="2015" name="Plant Cell">
        <title>Oil accumulation by the oleaginous diatom Fistulifera solaris as revealed by the genome and transcriptome.</title>
        <authorList>
            <person name="Tanaka T."/>
            <person name="Maeda Y."/>
            <person name="Veluchamy A."/>
            <person name="Tanaka M."/>
            <person name="Abida H."/>
            <person name="Marechal E."/>
            <person name="Bowler C."/>
            <person name="Muto M."/>
            <person name="Sunaga Y."/>
            <person name="Tanaka M."/>
            <person name="Yoshino T."/>
            <person name="Taniguchi T."/>
            <person name="Fukuda Y."/>
            <person name="Nemoto M."/>
            <person name="Matsumoto M."/>
            <person name="Wong P.S."/>
            <person name="Aburatani S."/>
            <person name="Fujibuchi W."/>
        </authorList>
    </citation>
    <scope>NUCLEOTIDE SEQUENCE [LARGE SCALE GENOMIC DNA]</scope>
    <source>
        <strain evidence="7 8">JPCC DA0580</strain>
    </source>
</reference>
<dbReference type="EMBL" id="BDSP01000183">
    <property type="protein sequence ID" value="GAX22383.1"/>
    <property type="molecule type" value="Genomic_DNA"/>
</dbReference>
<dbReference type="Proteomes" id="UP000198406">
    <property type="component" value="Unassembled WGS sequence"/>
</dbReference>
<dbReference type="GO" id="GO:0071028">
    <property type="term" value="P:nuclear mRNA surveillance"/>
    <property type="evidence" value="ECO:0007669"/>
    <property type="project" value="TreeGrafter"/>
</dbReference>
<dbReference type="GO" id="GO:0034476">
    <property type="term" value="P:U5 snRNA 3'-end processing"/>
    <property type="evidence" value="ECO:0007669"/>
    <property type="project" value="TreeGrafter"/>
</dbReference>
<feature type="compositionally biased region" description="Acidic residues" evidence="5">
    <location>
        <begin position="504"/>
        <end position="513"/>
    </location>
</feature>
<comment type="subcellular location">
    <subcellularLocation>
        <location evidence="2">Cytoplasm</location>
    </subcellularLocation>
    <subcellularLocation>
        <location evidence="1">Nucleus</location>
    </subcellularLocation>
</comment>
<dbReference type="PANTHER" id="PTHR11097">
    <property type="entry name" value="EXOSOME COMPLEX EXONUCLEASE RIBOSOMAL RNA PROCESSING PROTEIN"/>
    <property type="match status" value="1"/>
</dbReference>
<comment type="similarity">
    <text evidence="3">Belongs to the RNase PH family.</text>
</comment>
<sequence length="569" mass="62295">MSSIRTLPHISIRNDTRTTSLVERSFVRQSALSTPRALRTDGRSWNEGRPQRVQLLRSDNTAHATVQWGAGTRVTCSCTAQVIPPYPDRPQEGIVSLSVDASPSASTAFRNAPPVATTRSEFSSNTNNTIMDETQKAWTNRILRALERILLTGGALDSEALCITPEEWAWKLELNLVLLDAAGGNLMDASIYAAMAALRHYRKPCLEMMGGTPILVEAHIKEPTPLPLHHTPLALSFAIIAAEDAIKGSLTTTSFSANTDSPSLQMVALLDPTLQEELVADGSLITIAMNVHGEICLVDYAGGCELEPVMFRTVCQTADQVLRQNLCPGLEQSLEEADEQALRERLQRLQLQQQQQQREAQADAKSTDMDWNTTESTTVTTATAMDVVLDAAVEQAQVQAEEAYKRQALDYNIGHMPTAVRETKQQQVKQQANALLQSLLQSVAQEEEPSSVQVSGSNETVEHTNAVVEDVPPVKNQKIVAAPLETSNATEAPLQQAVTKTMNDEDDDEEDEPVVLQSEFASIKPPASTNDNKVIAAISNEKNQDDDEDDVDDLADAIRKKKKSKKPKK</sequence>
<dbReference type="GO" id="GO:0071035">
    <property type="term" value="P:nuclear polyadenylation-dependent rRNA catabolic process"/>
    <property type="evidence" value="ECO:0007669"/>
    <property type="project" value="TreeGrafter"/>
</dbReference>
<dbReference type="PANTHER" id="PTHR11097:SF14">
    <property type="entry name" value="EXOSOME COMPLEX COMPONENT RRP45"/>
    <property type="match status" value="1"/>
</dbReference>
<dbReference type="Gene3D" id="3.30.230.70">
    <property type="entry name" value="GHMP Kinase, N-terminal domain"/>
    <property type="match status" value="1"/>
</dbReference>
<dbReference type="SUPFAM" id="SSF55666">
    <property type="entry name" value="Ribonuclease PH domain 2-like"/>
    <property type="match status" value="1"/>
</dbReference>
<dbReference type="GO" id="GO:0034473">
    <property type="term" value="P:U1 snRNA 3'-end processing"/>
    <property type="evidence" value="ECO:0007669"/>
    <property type="project" value="TreeGrafter"/>
</dbReference>
<accession>A0A1Z5K7Z7</accession>
<dbReference type="GO" id="GO:0071038">
    <property type="term" value="P:TRAMP-dependent tRNA surveillance pathway"/>
    <property type="evidence" value="ECO:0007669"/>
    <property type="project" value="TreeGrafter"/>
</dbReference>
<proteinExistence type="inferred from homology"/>
<dbReference type="GO" id="GO:0000177">
    <property type="term" value="C:cytoplasmic exosome (RNase complex)"/>
    <property type="evidence" value="ECO:0007669"/>
    <property type="project" value="TreeGrafter"/>
</dbReference>
<dbReference type="InParanoid" id="A0A1Z5K7Z7"/>
<name>A0A1Z5K7Z7_FISSO</name>
<dbReference type="AlphaFoldDB" id="A0A1Z5K7Z7"/>
<feature type="compositionally biased region" description="Acidic residues" evidence="5">
    <location>
        <begin position="544"/>
        <end position="555"/>
    </location>
</feature>
<gene>
    <name evidence="7" type="ORF">FisN_8Hh373</name>
</gene>
<feature type="domain" description="Exoribonuclease phosphorolytic" evidence="6">
    <location>
        <begin position="61"/>
        <end position="204"/>
    </location>
</feature>
<feature type="region of interest" description="Disordered" evidence="5">
    <location>
        <begin position="488"/>
        <end position="569"/>
    </location>
</feature>